<evidence type="ECO:0000256" key="2">
    <source>
        <dbReference type="SAM" id="Phobius"/>
    </source>
</evidence>
<accession>A0A7H5A543</accession>
<comment type="caution">
    <text evidence="3">The sequence shown here is derived from an EMBL/GenBank/DDBJ whole genome shotgun (WGS) entry which is preliminary data.</text>
</comment>
<reference evidence="3 4" key="1">
    <citation type="submission" date="2014-01" db="EMBL/GenBank/DDBJ databases">
        <title>The Genome Sequence of Klebsiella oxytoca MGH 27.</title>
        <authorList>
            <consortium name="The Broad Institute Genomics Platform"/>
            <consortium name="The Broad Institute Genome Sequencing Center for Infectious Disease"/>
            <person name="Murphy C."/>
            <person name="Cosimi L."/>
            <person name="Cerqueira G."/>
            <person name="Feldgarden M."/>
            <person name="Earl A."/>
            <person name="Hung D."/>
            <person name="Onderdonk A.B."/>
            <person name="Ferraro M.J."/>
            <person name="Hooper D."/>
            <person name="Dekker J."/>
            <person name="O'Brien T."/>
            <person name="Huang S."/>
            <person name="Quan V."/>
            <person name="Ernst C."/>
            <person name="Delaney M."/>
            <person name="DuBois A."/>
            <person name="Kim D.S."/>
            <person name="Young S.K."/>
            <person name="Zeng Q."/>
            <person name="Gargeya S."/>
            <person name="Fitzgerald M."/>
            <person name="Abouelleil A."/>
            <person name="Alvarado L."/>
            <person name="Berlin A.M."/>
            <person name="Chapman S.B."/>
            <person name="Gainer-Dewar J."/>
            <person name="Goldberg J."/>
            <person name="Gnerre S."/>
            <person name="Griggs A."/>
            <person name="Gujja S."/>
            <person name="Hansen M."/>
            <person name="Howarth C."/>
            <person name="Imamovic A."/>
            <person name="Ireland A."/>
            <person name="Larimer J."/>
            <person name="McCowan C."/>
            <person name="Murphy C."/>
            <person name="Pearson M."/>
            <person name="Poon T.W."/>
            <person name="Priest M."/>
            <person name="Roberts A."/>
            <person name="Saif S."/>
            <person name="Shea T."/>
            <person name="Sykes S."/>
            <person name="Wortman J."/>
            <person name="Nusbaum C."/>
            <person name="Birren B."/>
        </authorList>
    </citation>
    <scope>NUCLEOTIDE SEQUENCE [LARGE SCALE GENOMIC DNA]</scope>
    <source>
        <strain evidence="3 4">MGH 27</strain>
    </source>
</reference>
<dbReference type="Proteomes" id="UP000020202">
    <property type="component" value="Unassembled WGS sequence"/>
</dbReference>
<evidence type="ECO:0000256" key="1">
    <source>
        <dbReference type="SAM" id="MobiDB-lite"/>
    </source>
</evidence>
<evidence type="ECO:0000313" key="4">
    <source>
        <dbReference type="Proteomes" id="UP000020202"/>
    </source>
</evidence>
<sequence>MDLWNFINNSWFVGIVGGILSGLVTTWIGRKLFSEKDKKEYIRKVDATNKEIVYSLRSAISDNIHHDHKIINSLMSATARKNGVLIADIYSLKEVTEDLIKEVMDSSFIPSEYKKSYCEKLAKVYLLDEEKKSSELHEKEIKNILLHYSTKKDSIIGTSTALLGVMVTLITFLLTILQSKSDILEKIDNIFLPSSNGVVFLLTAPIFVAISAMMIVFMRKWLLAKQEYYNYTSARSAMRNEALKEKFKEMKSGYDPDKKNDNLPPHEN</sequence>
<dbReference type="EMBL" id="JCNZ01000015">
    <property type="protein sequence ID" value="EWF84134.1"/>
    <property type="molecule type" value="Genomic_DNA"/>
</dbReference>
<keyword evidence="2" id="KW-0812">Transmembrane</keyword>
<dbReference type="RefSeq" id="WP_050597429.1">
    <property type="nucleotide sequence ID" value="NZ_CP151768.1"/>
</dbReference>
<feature type="transmembrane region" description="Helical" evidence="2">
    <location>
        <begin position="155"/>
        <end position="177"/>
    </location>
</feature>
<keyword evidence="2" id="KW-1133">Transmembrane helix</keyword>
<dbReference type="AlphaFoldDB" id="A0A7H5A543"/>
<feature type="transmembrane region" description="Helical" evidence="2">
    <location>
        <begin position="6"/>
        <end position="29"/>
    </location>
</feature>
<evidence type="ECO:0000313" key="3">
    <source>
        <dbReference type="EMBL" id="EWF84134.1"/>
    </source>
</evidence>
<organism evidence="3 4">
    <name type="scientific">Klebsiella michiganensis</name>
    <dbReference type="NCBI Taxonomy" id="1134687"/>
    <lineage>
        <taxon>Bacteria</taxon>
        <taxon>Pseudomonadati</taxon>
        <taxon>Pseudomonadota</taxon>
        <taxon>Gammaproteobacteria</taxon>
        <taxon>Enterobacterales</taxon>
        <taxon>Enterobacteriaceae</taxon>
        <taxon>Klebsiella/Raoultella group</taxon>
        <taxon>Klebsiella</taxon>
    </lineage>
</organism>
<feature type="region of interest" description="Disordered" evidence="1">
    <location>
        <begin position="249"/>
        <end position="268"/>
    </location>
</feature>
<protein>
    <submittedName>
        <fullName evidence="3">Uncharacterized protein</fullName>
    </submittedName>
</protein>
<feature type="transmembrane region" description="Helical" evidence="2">
    <location>
        <begin position="197"/>
        <end position="218"/>
    </location>
</feature>
<keyword evidence="2" id="KW-0472">Membrane</keyword>
<name>A0A7H5A543_9ENTR</name>
<proteinExistence type="predicted"/>
<gene>
    <name evidence="3" type="ORF">L373_04165</name>
</gene>